<dbReference type="EMBL" id="AP019782">
    <property type="protein sequence ID" value="BBL72138.1"/>
    <property type="molecule type" value="Genomic_DNA"/>
</dbReference>
<sequence>MSAPAKNNVPPIADDAARYVSEYGIHIVPLPPRMKRPKVDDWGLPCNLLSTPEAARAHYLANPSKNLGAALGPSRLCSLDIDDAEAFHLICAEFGWSLADLTAAHPTIQGQAPGVRVMFRVPEGETLPYHALTWPKRESKGRFTVFEVRAADEQQRQDVLPPSIHPDTGSPYTWITPPEAVQGFSEPPRWLLALWNNWAALKPQLEAVCPWAPCRLPKTTAKPRVQQAGDSVIDAYNAAHSIESALSRYGYTGQGRRWLSPHSTTGLPGVNLIGDNRTFIHHASDPLCSTESGQPVAPFDLFRHYEHGNDVSAAVRAAASELGMRSTPRAPASRIDKDTGEIIPANDNDLPEHRKVVAELNQSHALVLTGDKVVVLRETIGERDGKEVLYLSTSAFKTWYMNRTAAVEATDKNGKAITKHVPISDLWLKSPERRQYEGVTFAPAKNAPSSYYNLWSGFTAEPVDCTLARAAMKCRRLLSHMKFNLCGGNKRYFRYLLAWAADMVQDPDRKKGVALVMRGLKGTGKSTFAEALSALLGRHAMSVSHMRHLTGNFNRHLADKLLIVAEESYWAGDKADEGPLKHMITSDRLTIEAKGIDAVEMPSLCRIMMITNNEWAAPASSDERRYFVLDVSDRHRQDFAYFQAIKDQLDKGGLAALLTLLLKFPLHSVQLRQVPETEALRKQRALSLEPHDQFVFDALSDGVLVGKEWDGPLEVGKDALYDAYVGASRKRGKLHLLDKARFAKKFINATGATSAKLRDGYNRVPSYRVPGWAAASVNFQKCCGVDVERIEEEDDRPY</sequence>
<evidence type="ECO:0000256" key="1">
    <source>
        <dbReference type="ARBA" id="ARBA00022741"/>
    </source>
</evidence>
<proteinExistence type="predicted"/>
<dbReference type="PROSITE" id="PS51206">
    <property type="entry name" value="SF3_HELICASE_1"/>
    <property type="match status" value="1"/>
</dbReference>
<dbReference type="SUPFAM" id="SSF52540">
    <property type="entry name" value="P-loop containing nucleoside triphosphate hydrolases"/>
    <property type="match status" value="1"/>
</dbReference>
<dbReference type="KEGG" id="moz:MoryE10_27440"/>
<name>A0A8D4VQE0_9GAMM</name>
<gene>
    <name evidence="4" type="ORF">MoryE10_27440</name>
</gene>
<evidence type="ECO:0000313" key="4">
    <source>
        <dbReference type="EMBL" id="BBL72138.1"/>
    </source>
</evidence>
<keyword evidence="5" id="KW-1185">Reference proteome</keyword>
<evidence type="ECO:0000256" key="2">
    <source>
        <dbReference type="ARBA" id="ARBA00022840"/>
    </source>
</evidence>
<accession>A0A8D4VQE0</accession>
<dbReference type="InterPro" id="IPR027417">
    <property type="entry name" value="P-loop_NTPase"/>
</dbReference>
<dbReference type="RefSeq" id="WP_082411403.1">
    <property type="nucleotide sequence ID" value="NZ_AP019782.1"/>
</dbReference>
<dbReference type="SUPFAM" id="SSF56747">
    <property type="entry name" value="Prim-pol domain"/>
    <property type="match status" value="1"/>
</dbReference>
<dbReference type="Pfam" id="PF19263">
    <property type="entry name" value="DUF5906"/>
    <property type="match status" value="1"/>
</dbReference>
<organism evidence="4 5">
    <name type="scientific">Methylogaea oryzae</name>
    <dbReference type="NCBI Taxonomy" id="1295382"/>
    <lineage>
        <taxon>Bacteria</taxon>
        <taxon>Pseudomonadati</taxon>
        <taxon>Pseudomonadota</taxon>
        <taxon>Gammaproteobacteria</taxon>
        <taxon>Methylococcales</taxon>
        <taxon>Methylococcaceae</taxon>
        <taxon>Methylogaea</taxon>
    </lineage>
</organism>
<reference evidence="4" key="1">
    <citation type="submission" date="2019-06" db="EMBL/GenBank/DDBJ databases">
        <title>Complete genome sequence of Methylogaea oryzae strain JCM16910.</title>
        <authorList>
            <person name="Asakawa S."/>
        </authorList>
    </citation>
    <scope>NUCLEOTIDE SEQUENCE</scope>
    <source>
        <strain evidence="4">E10</strain>
    </source>
</reference>
<evidence type="ECO:0000313" key="5">
    <source>
        <dbReference type="Proteomes" id="UP000824988"/>
    </source>
</evidence>
<dbReference type="Proteomes" id="UP000824988">
    <property type="component" value="Chromosome"/>
</dbReference>
<dbReference type="CDD" id="cd04859">
    <property type="entry name" value="Prim_Pol"/>
    <property type="match status" value="1"/>
</dbReference>
<keyword evidence="1" id="KW-0547">Nucleotide-binding</keyword>
<dbReference type="InterPro" id="IPR015330">
    <property type="entry name" value="DNA_primase/pol_bifunc_N"/>
</dbReference>
<dbReference type="SMART" id="SM00943">
    <property type="entry name" value="Prim-Pol"/>
    <property type="match status" value="1"/>
</dbReference>
<dbReference type="Pfam" id="PF09250">
    <property type="entry name" value="Prim-Pol"/>
    <property type="match status" value="1"/>
</dbReference>
<dbReference type="AlphaFoldDB" id="A0A8D4VQE0"/>
<protein>
    <recommendedName>
        <fullName evidence="3">SF3 helicase domain-containing protein</fullName>
    </recommendedName>
</protein>
<dbReference type="InterPro" id="IPR045455">
    <property type="entry name" value="NrS-1_pol-like_helicase"/>
</dbReference>
<evidence type="ECO:0000259" key="3">
    <source>
        <dbReference type="PROSITE" id="PS51206"/>
    </source>
</evidence>
<dbReference type="Gene3D" id="3.40.50.300">
    <property type="entry name" value="P-loop containing nucleotide triphosphate hydrolases"/>
    <property type="match status" value="1"/>
</dbReference>
<dbReference type="GO" id="GO:0005524">
    <property type="term" value="F:ATP binding"/>
    <property type="evidence" value="ECO:0007669"/>
    <property type="project" value="UniProtKB-KW"/>
</dbReference>
<keyword evidence="2" id="KW-0067">ATP-binding</keyword>
<dbReference type="InterPro" id="IPR014015">
    <property type="entry name" value="Helicase_SF3_DNA-vir"/>
</dbReference>
<feature type="domain" description="SF3 helicase" evidence="3">
    <location>
        <begin position="488"/>
        <end position="673"/>
    </location>
</feature>